<feature type="compositionally biased region" description="Low complexity" evidence="2">
    <location>
        <begin position="302"/>
        <end position="316"/>
    </location>
</feature>
<accession>A0A560G9W5</accession>
<evidence type="ECO:0000313" key="3">
    <source>
        <dbReference type="EMBL" id="TWB30698.1"/>
    </source>
</evidence>
<gene>
    <name evidence="3" type="ORF">FBZ88_102263</name>
</gene>
<sequence>MVSTTGAYGYSQAQSLASSVTQQTSLFGGASTANAPKTTAEKVAAALQKGDTAGAIGAFVDEKTLKKLTKLQADATQLDKQIKQKSADNDKKAAQDKVDNAKRQLKALRMRAQLAAAMGDKQAAARIAREAADVAKSLGSAAQEYAGAVKDGASVGATGGESSVATGASGTSGAGTGGATTDIAGVGSDAAQIQATAAGAGQAPTTSTQSASAQAATAAGADATLQTGDAQAAANDGKTDKAGIIQVPDSEKDTAARKERMDFMGNVRTLMDQARSVYTQAKHILERKRKPGDPQDADHSAQDIADAAKQVDAADQDLAAGTTPAVPAAPTVIATPNNTLLLV</sequence>
<organism evidence="3 4">
    <name type="scientific">Nitrospirillum amazonense</name>
    <dbReference type="NCBI Taxonomy" id="28077"/>
    <lineage>
        <taxon>Bacteria</taxon>
        <taxon>Pseudomonadati</taxon>
        <taxon>Pseudomonadota</taxon>
        <taxon>Alphaproteobacteria</taxon>
        <taxon>Rhodospirillales</taxon>
        <taxon>Azospirillaceae</taxon>
        <taxon>Nitrospirillum</taxon>
    </lineage>
</organism>
<keyword evidence="1" id="KW-0175">Coiled coil</keyword>
<feature type="coiled-coil region" evidence="1">
    <location>
        <begin position="68"/>
        <end position="118"/>
    </location>
</feature>
<evidence type="ECO:0000256" key="2">
    <source>
        <dbReference type="SAM" id="MobiDB-lite"/>
    </source>
</evidence>
<dbReference type="Proteomes" id="UP000316545">
    <property type="component" value="Unassembled WGS sequence"/>
</dbReference>
<keyword evidence="4" id="KW-1185">Reference proteome</keyword>
<name>A0A560G9W5_9PROT</name>
<dbReference type="EMBL" id="VITO01000002">
    <property type="protein sequence ID" value="TWB30698.1"/>
    <property type="molecule type" value="Genomic_DNA"/>
</dbReference>
<comment type="caution">
    <text evidence="3">The sequence shown here is derived from an EMBL/GenBank/DDBJ whole genome shotgun (WGS) entry which is preliminary data.</text>
</comment>
<feature type="region of interest" description="Disordered" evidence="2">
    <location>
        <begin position="229"/>
        <end position="255"/>
    </location>
</feature>
<reference evidence="3 4" key="1">
    <citation type="submission" date="2019-06" db="EMBL/GenBank/DDBJ databases">
        <title>Genomic Encyclopedia of Type Strains, Phase IV (KMG-V): Genome sequencing to study the core and pangenomes of soil and plant-associated prokaryotes.</title>
        <authorList>
            <person name="Whitman W."/>
        </authorList>
    </citation>
    <scope>NUCLEOTIDE SEQUENCE [LARGE SCALE GENOMIC DNA]</scope>
    <source>
        <strain evidence="3 4">BR 11865</strain>
    </source>
</reference>
<feature type="region of interest" description="Disordered" evidence="2">
    <location>
        <begin position="286"/>
        <end position="316"/>
    </location>
</feature>
<protein>
    <submittedName>
        <fullName evidence="3">Uncharacterized protein</fullName>
    </submittedName>
</protein>
<dbReference type="AlphaFoldDB" id="A0A560G9W5"/>
<evidence type="ECO:0000313" key="4">
    <source>
        <dbReference type="Proteomes" id="UP000316545"/>
    </source>
</evidence>
<evidence type="ECO:0000256" key="1">
    <source>
        <dbReference type="SAM" id="Coils"/>
    </source>
</evidence>
<proteinExistence type="predicted"/>
<feature type="compositionally biased region" description="Basic and acidic residues" evidence="2">
    <location>
        <begin position="291"/>
        <end position="301"/>
    </location>
</feature>